<accession>A0A0A9CM54</accession>
<evidence type="ECO:0000313" key="2">
    <source>
        <dbReference type="EMBL" id="JAD75528.1"/>
    </source>
</evidence>
<proteinExistence type="predicted"/>
<reference evidence="2" key="1">
    <citation type="submission" date="2014-09" db="EMBL/GenBank/DDBJ databases">
        <authorList>
            <person name="Magalhaes I.L.F."/>
            <person name="Oliveira U."/>
            <person name="Santos F.R."/>
            <person name="Vidigal T.H.D.A."/>
            <person name="Brescovit A.D."/>
            <person name="Santos A.J."/>
        </authorList>
    </citation>
    <scope>NUCLEOTIDE SEQUENCE</scope>
    <source>
        <tissue evidence="2">Shoot tissue taken approximately 20 cm above the soil surface</tissue>
    </source>
</reference>
<feature type="compositionally biased region" description="Basic and acidic residues" evidence="1">
    <location>
        <begin position="31"/>
        <end position="41"/>
    </location>
</feature>
<protein>
    <submittedName>
        <fullName evidence="2">Uncharacterized protein</fullName>
    </submittedName>
</protein>
<feature type="region of interest" description="Disordered" evidence="1">
    <location>
        <begin position="31"/>
        <end position="56"/>
    </location>
</feature>
<name>A0A0A9CM54_ARUDO</name>
<sequence length="56" mass="6382">MRSLRYFAEASGSLMQEAAQASVSDRDLCKRPLNESKERPLAKALVRSRHESYKGR</sequence>
<organism evidence="2">
    <name type="scientific">Arundo donax</name>
    <name type="common">Giant reed</name>
    <name type="synonym">Donax arundinaceus</name>
    <dbReference type="NCBI Taxonomy" id="35708"/>
    <lineage>
        <taxon>Eukaryota</taxon>
        <taxon>Viridiplantae</taxon>
        <taxon>Streptophyta</taxon>
        <taxon>Embryophyta</taxon>
        <taxon>Tracheophyta</taxon>
        <taxon>Spermatophyta</taxon>
        <taxon>Magnoliopsida</taxon>
        <taxon>Liliopsida</taxon>
        <taxon>Poales</taxon>
        <taxon>Poaceae</taxon>
        <taxon>PACMAD clade</taxon>
        <taxon>Arundinoideae</taxon>
        <taxon>Arundineae</taxon>
        <taxon>Arundo</taxon>
    </lineage>
</organism>
<evidence type="ECO:0000256" key="1">
    <source>
        <dbReference type="SAM" id="MobiDB-lite"/>
    </source>
</evidence>
<dbReference type="AlphaFoldDB" id="A0A0A9CM54"/>
<dbReference type="EMBL" id="GBRH01222367">
    <property type="protein sequence ID" value="JAD75528.1"/>
    <property type="molecule type" value="Transcribed_RNA"/>
</dbReference>
<reference evidence="2" key="2">
    <citation type="journal article" date="2015" name="Data Brief">
        <title>Shoot transcriptome of the giant reed, Arundo donax.</title>
        <authorList>
            <person name="Barrero R.A."/>
            <person name="Guerrero F.D."/>
            <person name="Moolhuijzen P."/>
            <person name="Goolsby J.A."/>
            <person name="Tidwell J."/>
            <person name="Bellgard S.E."/>
            <person name="Bellgard M.I."/>
        </authorList>
    </citation>
    <scope>NUCLEOTIDE SEQUENCE</scope>
    <source>
        <tissue evidence="2">Shoot tissue taken approximately 20 cm above the soil surface</tissue>
    </source>
</reference>